<dbReference type="AlphaFoldDB" id="A0A402AS95"/>
<feature type="domain" description="Glycoside hydrolase family 29 N-terminal" evidence="7">
    <location>
        <begin position="5"/>
        <end position="228"/>
    </location>
</feature>
<evidence type="ECO:0000313" key="9">
    <source>
        <dbReference type="EMBL" id="GCE21974.1"/>
    </source>
</evidence>
<dbReference type="InterPro" id="IPR016286">
    <property type="entry name" value="FUC_metazoa-typ"/>
</dbReference>
<evidence type="ECO:0000256" key="3">
    <source>
        <dbReference type="ARBA" id="ARBA00012662"/>
    </source>
</evidence>
<dbReference type="InterPro" id="IPR057739">
    <property type="entry name" value="Glyco_hydro_29_N"/>
</dbReference>
<dbReference type="Gene3D" id="3.20.20.80">
    <property type="entry name" value="Glycosidases"/>
    <property type="match status" value="1"/>
</dbReference>
<dbReference type="SUPFAM" id="SSF51445">
    <property type="entry name" value="(Trans)glycosidases"/>
    <property type="match status" value="1"/>
</dbReference>
<evidence type="ECO:0000259" key="7">
    <source>
        <dbReference type="Pfam" id="PF01120"/>
    </source>
</evidence>
<gene>
    <name evidence="9" type="ORF">KDK_57740</name>
</gene>
<keyword evidence="4" id="KW-0732">Signal</keyword>
<dbReference type="Proteomes" id="UP000287188">
    <property type="component" value="Unassembled WGS sequence"/>
</dbReference>
<comment type="function">
    <text evidence="1">Alpha-L-fucosidase is responsible for hydrolyzing the alpha-1,6-linked fucose joined to the reducing-end N-acetylglucosamine of the carbohydrate moieties of glycoproteins.</text>
</comment>
<dbReference type="GO" id="GO:0004560">
    <property type="term" value="F:alpha-L-fucosidase activity"/>
    <property type="evidence" value="ECO:0007669"/>
    <property type="project" value="InterPro"/>
</dbReference>
<evidence type="ECO:0000256" key="4">
    <source>
        <dbReference type="ARBA" id="ARBA00022729"/>
    </source>
</evidence>
<dbReference type="GO" id="GO:0016139">
    <property type="term" value="P:glycoside catabolic process"/>
    <property type="evidence" value="ECO:0007669"/>
    <property type="project" value="TreeGrafter"/>
</dbReference>
<dbReference type="InterPro" id="IPR031919">
    <property type="entry name" value="Fucosidase_C"/>
</dbReference>
<protein>
    <recommendedName>
        <fullName evidence="3">alpha-L-fucosidase</fullName>
        <ecNumber evidence="3">3.2.1.51</ecNumber>
    </recommendedName>
</protein>
<dbReference type="InterPro" id="IPR017853">
    <property type="entry name" value="GH"/>
</dbReference>
<keyword evidence="10" id="KW-1185">Reference proteome</keyword>
<dbReference type="SMART" id="SM00812">
    <property type="entry name" value="Alpha_L_fucos"/>
    <property type="match status" value="1"/>
</dbReference>
<evidence type="ECO:0000313" key="10">
    <source>
        <dbReference type="Proteomes" id="UP000287188"/>
    </source>
</evidence>
<dbReference type="Pfam" id="PF16757">
    <property type="entry name" value="Fucosidase_C"/>
    <property type="match status" value="1"/>
</dbReference>
<dbReference type="InterPro" id="IPR013780">
    <property type="entry name" value="Glyco_hydro_b"/>
</dbReference>
<feature type="domain" description="Alpha-L-fucosidase C-terminal" evidence="8">
    <location>
        <begin position="260"/>
        <end position="342"/>
    </location>
</feature>
<dbReference type="PANTHER" id="PTHR10030">
    <property type="entry name" value="ALPHA-L-FUCOSIDASE"/>
    <property type="match status" value="1"/>
</dbReference>
<dbReference type="EMBL" id="BIFS01000002">
    <property type="protein sequence ID" value="GCE21974.1"/>
    <property type="molecule type" value="Genomic_DNA"/>
</dbReference>
<evidence type="ECO:0000256" key="1">
    <source>
        <dbReference type="ARBA" id="ARBA00004071"/>
    </source>
</evidence>
<evidence type="ECO:0000256" key="5">
    <source>
        <dbReference type="ARBA" id="ARBA00022801"/>
    </source>
</evidence>
<evidence type="ECO:0000259" key="8">
    <source>
        <dbReference type="Pfam" id="PF16757"/>
    </source>
</evidence>
<dbReference type="PRINTS" id="PR00741">
    <property type="entry name" value="GLHYDRLASE29"/>
</dbReference>
<reference evidence="10" key="1">
    <citation type="submission" date="2018-12" db="EMBL/GenBank/DDBJ databases">
        <title>Tengunoibacter tsumagoiensis gen. nov., sp. nov., Dictyobacter kobayashii sp. nov., D. alpinus sp. nov., and D. joshuensis sp. nov. and description of Dictyobacteraceae fam. nov. within the order Ktedonobacterales isolated from Tengu-no-mugimeshi.</title>
        <authorList>
            <person name="Wang C.M."/>
            <person name="Zheng Y."/>
            <person name="Sakai Y."/>
            <person name="Toyoda A."/>
            <person name="Minakuchi Y."/>
            <person name="Abe K."/>
            <person name="Yokota A."/>
            <person name="Yabe S."/>
        </authorList>
    </citation>
    <scope>NUCLEOTIDE SEQUENCE [LARGE SCALE GENOMIC DNA]</scope>
    <source>
        <strain evidence="10">Uno11</strain>
    </source>
</reference>
<dbReference type="EC" id="3.2.1.51" evidence="3"/>
<comment type="caution">
    <text evidence="9">The sequence shown here is derived from an EMBL/GenBank/DDBJ whole genome shotgun (WGS) entry which is preliminary data.</text>
</comment>
<evidence type="ECO:0000256" key="2">
    <source>
        <dbReference type="ARBA" id="ARBA00007951"/>
    </source>
</evidence>
<dbReference type="PANTHER" id="PTHR10030:SF37">
    <property type="entry name" value="ALPHA-L-FUCOSIDASE-RELATED"/>
    <property type="match status" value="1"/>
</dbReference>
<dbReference type="GO" id="GO:0005764">
    <property type="term" value="C:lysosome"/>
    <property type="evidence" value="ECO:0007669"/>
    <property type="project" value="TreeGrafter"/>
</dbReference>
<dbReference type="InterPro" id="IPR000933">
    <property type="entry name" value="Glyco_hydro_29"/>
</dbReference>
<dbReference type="Gene3D" id="2.60.40.1180">
    <property type="entry name" value="Golgi alpha-mannosidase II"/>
    <property type="match status" value="1"/>
</dbReference>
<sequence length="347" mass="39287">MEGYKYGAKRDIIGELAAAVREQFMIFGLSSHRAEHWWFFNGGMAFDSDVQDPRYAGLYAPAQPETLPPNEEFLDDWLARTCELVDAYQPQIVWFDWWIEQPIFEPYRQRFAAYYYNRGAQWDRGVAINYKHDAFPLGSAIFDIERGQAAAIRPYFWQTDTSVAKTSWGYVQNQDYKTVNNLVGDLVDIVSKNGALLLNIGPRPDGTIPEAEEELLLGIGRWLNVNGEAIYGTRPWKVFGEGPTQVVEGSFNDTKRQSFTSQDLRFTTHGDTLYAIALAWPEDGRVTIKSLASDIPLFPQTVARVELLGVGEPLQWSRDTNGLTITLPSSKPGEHAFAFRITPEKEA</sequence>
<comment type="similarity">
    <text evidence="2">Belongs to the glycosyl hydrolase 29 family.</text>
</comment>
<keyword evidence="5" id="KW-0378">Hydrolase</keyword>
<evidence type="ECO:0000256" key="6">
    <source>
        <dbReference type="ARBA" id="ARBA00023295"/>
    </source>
</evidence>
<proteinExistence type="inferred from homology"/>
<dbReference type="Pfam" id="PF01120">
    <property type="entry name" value="Alpha_L_fucos"/>
    <property type="match status" value="1"/>
</dbReference>
<dbReference type="GO" id="GO:0006004">
    <property type="term" value="P:fucose metabolic process"/>
    <property type="evidence" value="ECO:0007669"/>
    <property type="project" value="InterPro"/>
</dbReference>
<accession>A0A402AS95</accession>
<keyword evidence="6" id="KW-0326">Glycosidase</keyword>
<name>A0A402AS95_9CHLR</name>
<organism evidence="9 10">
    <name type="scientific">Dictyobacter kobayashii</name>
    <dbReference type="NCBI Taxonomy" id="2014872"/>
    <lineage>
        <taxon>Bacteria</taxon>
        <taxon>Bacillati</taxon>
        <taxon>Chloroflexota</taxon>
        <taxon>Ktedonobacteria</taxon>
        <taxon>Ktedonobacterales</taxon>
        <taxon>Dictyobacteraceae</taxon>
        <taxon>Dictyobacter</taxon>
    </lineage>
</organism>